<protein>
    <submittedName>
        <fullName evidence="1">Uncharacterized protein</fullName>
    </submittedName>
</protein>
<dbReference type="Proteomes" id="UP001595868">
    <property type="component" value="Unassembled WGS sequence"/>
</dbReference>
<evidence type="ECO:0000313" key="1">
    <source>
        <dbReference type="EMBL" id="MFC4110011.1"/>
    </source>
</evidence>
<keyword evidence="2" id="KW-1185">Reference proteome</keyword>
<accession>A0ABV8KVJ8</accession>
<proteinExistence type="predicted"/>
<name>A0ABV8KVJ8_9ACTN</name>
<evidence type="ECO:0000313" key="2">
    <source>
        <dbReference type="Proteomes" id="UP001595868"/>
    </source>
</evidence>
<dbReference type="EMBL" id="JBHSBN010000032">
    <property type="protein sequence ID" value="MFC4110011.1"/>
    <property type="molecule type" value="Genomic_DNA"/>
</dbReference>
<reference evidence="2" key="1">
    <citation type="journal article" date="2019" name="Int. J. Syst. Evol. Microbiol.">
        <title>The Global Catalogue of Microorganisms (GCM) 10K type strain sequencing project: providing services to taxonomists for standard genome sequencing and annotation.</title>
        <authorList>
            <consortium name="The Broad Institute Genomics Platform"/>
            <consortium name="The Broad Institute Genome Sequencing Center for Infectious Disease"/>
            <person name="Wu L."/>
            <person name="Ma J."/>
        </authorList>
    </citation>
    <scope>NUCLEOTIDE SEQUENCE [LARGE SCALE GENOMIC DNA]</scope>
    <source>
        <strain evidence="2">2902at01</strain>
    </source>
</reference>
<dbReference type="RefSeq" id="WP_377552122.1">
    <property type="nucleotide sequence ID" value="NZ_JBHSBN010000032.1"/>
</dbReference>
<comment type="caution">
    <text evidence="1">The sequence shown here is derived from an EMBL/GenBank/DDBJ whole genome shotgun (WGS) entry which is preliminary data.</text>
</comment>
<gene>
    <name evidence="1" type="ORF">ACFOX0_29315</name>
</gene>
<sequence>MKPHGHAVQPIPGLTHEQDINVVAQTSQDPDALAHHLLQEPAVPNDLADEVVKRVRESELHRQEVDALRLVCRFITHAR</sequence>
<organism evidence="1 2">
    <name type="scientific">Micromonospora zhanjiangensis</name>
    <dbReference type="NCBI Taxonomy" id="1522057"/>
    <lineage>
        <taxon>Bacteria</taxon>
        <taxon>Bacillati</taxon>
        <taxon>Actinomycetota</taxon>
        <taxon>Actinomycetes</taxon>
        <taxon>Micromonosporales</taxon>
        <taxon>Micromonosporaceae</taxon>
        <taxon>Micromonospora</taxon>
    </lineage>
</organism>